<keyword evidence="3" id="KW-1185">Reference proteome</keyword>
<accession>A2E0M6</accession>
<gene>
    <name evidence="2" type="ORF">TVAG_467860</name>
</gene>
<dbReference type="Proteomes" id="UP000001542">
    <property type="component" value="Unassembled WGS sequence"/>
</dbReference>
<dbReference type="InParanoid" id="A2E0M6"/>
<feature type="domain" description="UBC core" evidence="1">
    <location>
        <begin position="62"/>
        <end position="231"/>
    </location>
</feature>
<dbReference type="STRING" id="5722.A2E0M6"/>
<reference evidence="2" key="2">
    <citation type="journal article" date="2007" name="Science">
        <title>Draft genome sequence of the sexually transmitted pathogen Trichomonas vaginalis.</title>
        <authorList>
            <person name="Carlton J.M."/>
            <person name="Hirt R.P."/>
            <person name="Silva J.C."/>
            <person name="Delcher A.L."/>
            <person name="Schatz M."/>
            <person name="Zhao Q."/>
            <person name="Wortman J.R."/>
            <person name="Bidwell S.L."/>
            <person name="Alsmark U.C.M."/>
            <person name="Besteiro S."/>
            <person name="Sicheritz-Ponten T."/>
            <person name="Noel C.J."/>
            <person name="Dacks J.B."/>
            <person name="Foster P.G."/>
            <person name="Simillion C."/>
            <person name="Van de Peer Y."/>
            <person name="Miranda-Saavedra D."/>
            <person name="Barton G.J."/>
            <person name="Westrop G.D."/>
            <person name="Mueller S."/>
            <person name="Dessi D."/>
            <person name="Fiori P.L."/>
            <person name="Ren Q."/>
            <person name="Paulsen I."/>
            <person name="Zhang H."/>
            <person name="Bastida-Corcuera F.D."/>
            <person name="Simoes-Barbosa A."/>
            <person name="Brown M.T."/>
            <person name="Hayes R.D."/>
            <person name="Mukherjee M."/>
            <person name="Okumura C.Y."/>
            <person name="Schneider R."/>
            <person name="Smith A.J."/>
            <person name="Vanacova S."/>
            <person name="Villalvazo M."/>
            <person name="Haas B.J."/>
            <person name="Pertea M."/>
            <person name="Feldblyum T.V."/>
            <person name="Utterback T.R."/>
            <person name="Shu C.L."/>
            <person name="Osoegawa K."/>
            <person name="de Jong P.J."/>
            <person name="Hrdy I."/>
            <person name="Horvathova L."/>
            <person name="Zubacova Z."/>
            <person name="Dolezal P."/>
            <person name="Malik S.B."/>
            <person name="Logsdon J.M. Jr."/>
            <person name="Henze K."/>
            <person name="Gupta A."/>
            <person name="Wang C.C."/>
            <person name="Dunne R.L."/>
            <person name="Upcroft J.A."/>
            <person name="Upcroft P."/>
            <person name="White O."/>
            <person name="Salzberg S.L."/>
            <person name="Tang P."/>
            <person name="Chiu C.-H."/>
            <person name="Lee Y.-S."/>
            <person name="Embley T.M."/>
            <person name="Coombs G.H."/>
            <person name="Mottram J.C."/>
            <person name="Tachezy J."/>
            <person name="Fraser-Liggett C.M."/>
            <person name="Johnson P.J."/>
        </authorList>
    </citation>
    <scope>NUCLEOTIDE SEQUENCE [LARGE SCALE GENOMIC DNA]</scope>
    <source>
        <strain evidence="2">G3</strain>
    </source>
</reference>
<dbReference type="GO" id="GO:0000209">
    <property type="term" value="P:protein polyubiquitination"/>
    <property type="evidence" value="ECO:0000318"/>
    <property type="project" value="GO_Central"/>
</dbReference>
<dbReference type="eggNOG" id="KOG0897">
    <property type="taxonomic scope" value="Eukaryota"/>
</dbReference>
<reference evidence="2" key="1">
    <citation type="submission" date="2006-10" db="EMBL/GenBank/DDBJ databases">
        <authorList>
            <person name="Amadeo P."/>
            <person name="Zhao Q."/>
            <person name="Wortman J."/>
            <person name="Fraser-Liggett C."/>
            <person name="Carlton J."/>
        </authorList>
    </citation>
    <scope>NUCLEOTIDE SEQUENCE</scope>
    <source>
        <strain evidence="2">G3</strain>
    </source>
</reference>
<dbReference type="Pfam" id="PF00179">
    <property type="entry name" value="UQ_con"/>
    <property type="match status" value="1"/>
</dbReference>
<dbReference type="AlphaFoldDB" id="A2E0M6"/>
<dbReference type="InterPro" id="IPR016135">
    <property type="entry name" value="UBQ-conjugating_enzyme/RWD"/>
</dbReference>
<dbReference type="RefSeq" id="XP_001325994.1">
    <property type="nucleotide sequence ID" value="XM_001325959.1"/>
</dbReference>
<dbReference type="Gene3D" id="3.10.110.10">
    <property type="entry name" value="Ubiquitin Conjugating Enzyme"/>
    <property type="match status" value="1"/>
</dbReference>
<evidence type="ECO:0000313" key="2">
    <source>
        <dbReference type="EMBL" id="EAY13771.1"/>
    </source>
</evidence>
<dbReference type="VEuPathDB" id="TrichDB:TVAGG3_0073970"/>
<dbReference type="KEGG" id="tva:4771741"/>
<protein>
    <submittedName>
        <fullName evidence="2">Ubiquitin-conjugating enzyme family protein</fullName>
    </submittedName>
</protein>
<proteinExistence type="predicted"/>
<dbReference type="SUPFAM" id="SSF54495">
    <property type="entry name" value="UBC-like"/>
    <property type="match status" value="1"/>
</dbReference>
<dbReference type="GO" id="GO:0005634">
    <property type="term" value="C:nucleus"/>
    <property type="evidence" value="ECO:0000318"/>
    <property type="project" value="GO_Central"/>
</dbReference>
<dbReference type="GO" id="GO:0061631">
    <property type="term" value="F:ubiquitin conjugating enzyme activity"/>
    <property type="evidence" value="ECO:0000318"/>
    <property type="project" value="GO_Central"/>
</dbReference>
<name>A2E0M6_TRIV3</name>
<organism evidence="2 3">
    <name type="scientific">Trichomonas vaginalis (strain ATCC PRA-98 / G3)</name>
    <dbReference type="NCBI Taxonomy" id="412133"/>
    <lineage>
        <taxon>Eukaryota</taxon>
        <taxon>Metamonada</taxon>
        <taxon>Parabasalia</taxon>
        <taxon>Trichomonadida</taxon>
        <taxon>Trichomonadidae</taxon>
        <taxon>Trichomonas</taxon>
    </lineage>
</organism>
<dbReference type="SMR" id="A2E0M6"/>
<dbReference type="CDD" id="cd23802">
    <property type="entry name" value="UBCc_UBE2Q"/>
    <property type="match status" value="1"/>
</dbReference>
<dbReference type="OrthoDB" id="109543at2759"/>
<dbReference type="InterPro" id="IPR000608">
    <property type="entry name" value="UBC"/>
</dbReference>
<dbReference type="PANTHER" id="PTHR24067">
    <property type="entry name" value="UBIQUITIN-CONJUGATING ENZYME E2"/>
    <property type="match status" value="1"/>
</dbReference>
<dbReference type="FunFam" id="3.10.110.10:FF:000180">
    <property type="entry name" value="Ubiquitin-conjugating enzyme family protein"/>
    <property type="match status" value="1"/>
</dbReference>
<dbReference type="VEuPathDB" id="TrichDB:TVAG_467860"/>
<evidence type="ECO:0000259" key="1">
    <source>
        <dbReference type="PROSITE" id="PS50127"/>
    </source>
</evidence>
<sequence>MTEEEEVIYVEYEEEDSSSSSVELDFGPTTVSVGPRVVSDEEIQKMAMNQLKKDYQVNMNSATDDRIVRDYYTISRRKPSELGFSVKPYMNDIRTWEVHLFGFDKKDPIYADIQKYKKQTGKDYIELRVSFPPDYPNRPPFLRVISPRCVSHGGRVTLGGAICVSALTLTNQNGWSPIYDFESLFMNIIAEMLNCEPPLRIDFNNDTPYSTREAIDSFMRLTSDHGWKAPQFNWQPK</sequence>
<dbReference type="PROSITE" id="PS50127">
    <property type="entry name" value="UBC_2"/>
    <property type="match status" value="1"/>
</dbReference>
<dbReference type="InterPro" id="IPR050113">
    <property type="entry name" value="Ub_conjugating_enzyme"/>
</dbReference>
<evidence type="ECO:0000313" key="3">
    <source>
        <dbReference type="Proteomes" id="UP000001542"/>
    </source>
</evidence>
<dbReference type="EMBL" id="DS113280">
    <property type="protein sequence ID" value="EAY13771.1"/>
    <property type="molecule type" value="Genomic_DNA"/>
</dbReference>
<dbReference type="SMART" id="SM00212">
    <property type="entry name" value="UBCc"/>
    <property type="match status" value="1"/>
</dbReference>